<dbReference type="Pfam" id="PF00892">
    <property type="entry name" value="EamA"/>
    <property type="match status" value="2"/>
</dbReference>
<keyword evidence="4 6" id="KW-1133">Transmembrane helix</keyword>
<evidence type="ECO:0000256" key="4">
    <source>
        <dbReference type="ARBA" id="ARBA00022989"/>
    </source>
</evidence>
<organism evidence="8 9">
    <name type="scientific">Dehalobacterium formicoaceticum</name>
    <dbReference type="NCBI Taxonomy" id="51515"/>
    <lineage>
        <taxon>Bacteria</taxon>
        <taxon>Bacillati</taxon>
        <taxon>Bacillota</taxon>
        <taxon>Clostridia</taxon>
        <taxon>Eubacteriales</taxon>
        <taxon>Peptococcaceae</taxon>
        <taxon>Dehalobacterium</taxon>
    </lineage>
</organism>
<feature type="transmembrane region" description="Helical" evidence="6">
    <location>
        <begin position="180"/>
        <end position="202"/>
    </location>
</feature>
<evidence type="ECO:0000313" key="8">
    <source>
        <dbReference type="EMBL" id="MCR6547092.1"/>
    </source>
</evidence>
<evidence type="ECO:0000256" key="5">
    <source>
        <dbReference type="ARBA" id="ARBA00023136"/>
    </source>
</evidence>
<feature type="transmembrane region" description="Helical" evidence="6">
    <location>
        <begin position="140"/>
        <end position="159"/>
    </location>
</feature>
<evidence type="ECO:0000259" key="7">
    <source>
        <dbReference type="Pfam" id="PF00892"/>
    </source>
</evidence>
<comment type="subcellular location">
    <subcellularLocation>
        <location evidence="1">Membrane</location>
        <topology evidence="1">Multi-pass membrane protein</topology>
    </subcellularLocation>
</comment>
<dbReference type="InterPro" id="IPR050638">
    <property type="entry name" value="AA-Vitamin_Transporters"/>
</dbReference>
<evidence type="ECO:0000256" key="6">
    <source>
        <dbReference type="SAM" id="Phobius"/>
    </source>
</evidence>
<dbReference type="InterPro" id="IPR000620">
    <property type="entry name" value="EamA_dom"/>
</dbReference>
<dbReference type="PANTHER" id="PTHR32322">
    <property type="entry name" value="INNER MEMBRANE TRANSPORTER"/>
    <property type="match status" value="1"/>
</dbReference>
<feature type="transmembrane region" description="Helical" evidence="6">
    <location>
        <begin position="86"/>
        <end position="107"/>
    </location>
</feature>
<feature type="domain" description="EamA" evidence="7">
    <location>
        <begin position="6"/>
        <end position="131"/>
    </location>
</feature>
<protein>
    <submittedName>
        <fullName evidence="8">EamA family transporter</fullName>
    </submittedName>
</protein>
<comment type="caution">
    <text evidence="8">The sequence shown here is derived from an EMBL/GenBank/DDBJ whole genome shotgun (WGS) entry which is preliminary data.</text>
</comment>
<dbReference type="RefSeq" id="WP_089608962.1">
    <property type="nucleotide sequence ID" value="NZ_CP022121.1"/>
</dbReference>
<feature type="transmembrane region" description="Helical" evidence="6">
    <location>
        <begin position="33"/>
        <end position="51"/>
    </location>
</feature>
<keyword evidence="3 6" id="KW-0812">Transmembrane</keyword>
<accession>A0ABT1Y894</accession>
<dbReference type="PANTHER" id="PTHR32322:SF9">
    <property type="entry name" value="AMINO-ACID METABOLITE EFFLUX PUMP-RELATED"/>
    <property type="match status" value="1"/>
</dbReference>
<name>A0ABT1Y894_9FIRM</name>
<gene>
    <name evidence="8" type="ORF">NVS47_16515</name>
</gene>
<dbReference type="Proteomes" id="UP001524944">
    <property type="component" value="Unassembled WGS sequence"/>
</dbReference>
<evidence type="ECO:0000256" key="3">
    <source>
        <dbReference type="ARBA" id="ARBA00022692"/>
    </source>
</evidence>
<evidence type="ECO:0000313" key="9">
    <source>
        <dbReference type="Proteomes" id="UP001524944"/>
    </source>
</evidence>
<feature type="transmembrane region" description="Helical" evidence="6">
    <location>
        <begin position="250"/>
        <end position="269"/>
    </location>
</feature>
<feature type="transmembrane region" description="Helical" evidence="6">
    <location>
        <begin position="7"/>
        <end position="27"/>
    </location>
</feature>
<dbReference type="SUPFAM" id="SSF103481">
    <property type="entry name" value="Multidrug resistance efflux transporter EmrE"/>
    <property type="match status" value="2"/>
</dbReference>
<feature type="transmembrane region" description="Helical" evidence="6">
    <location>
        <begin position="114"/>
        <end position="134"/>
    </location>
</feature>
<dbReference type="InterPro" id="IPR037185">
    <property type="entry name" value="EmrE-like"/>
</dbReference>
<feature type="transmembrane region" description="Helical" evidence="6">
    <location>
        <begin position="275"/>
        <end position="297"/>
    </location>
</feature>
<feature type="transmembrane region" description="Helical" evidence="6">
    <location>
        <begin position="58"/>
        <end position="80"/>
    </location>
</feature>
<feature type="transmembrane region" description="Helical" evidence="6">
    <location>
        <begin position="217"/>
        <end position="238"/>
    </location>
</feature>
<evidence type="ECO:0000256" key="2">
    <source>
        <dbReference type="ARBA" id="ARBA00007362"/>
    </source>
</evidence>
<dbReference type="EMBL" id="JANPWE010000019">
    <property type="protein sequence ID" value="MCR6547092.1"/>
    <property type="molecule type" value="Genomic_DNA"/>
</dbReference>
<sequence length="317" mass="34223">MKARDIALAAVVIVLWGINFTVIKLGVNEIPPMLLVALRFIFAAFPAIIFVKRPAVGWKYIIAYGLAVGVGQFSFLFYAIHIGMPAGVASVVLQSQAFFTILFAGIWFKERIRIGQIVGLILAGMGLLFISGNIGNQQASTIPVGPFLLTLVAAFFWGLSNIVVRQASNEAAAQGTKLNMFSMVVWSSLFPPLPMLIASLILEKPDLIWHALREINAFSIFSILYLAIFSTLIGYGIWSTLLSKYPAQKIAPLSLLVPVVGLITAQVFLGEELTVVQWAGGVIIIAGLLISNFSSLLGKSVSDDRGKISPGLEKDAN</sequence>
<proteinExistence type="inferred from homology"/>
<reference evidence="8 9" key="1">
    <citation type="submission" date="2022-08" db="EMBL/GenBank/DDBJ databases">
        <title>Proteogenomics of the novel Dehalobacterium formicoaceticum strain EZ94 highlights a key role of methyltransferases during anaerobic dichloromethane degradation.</title>
        <authorList>
            <person name="Wasmund K."/>
        </authorList>
    </citation>
    <scope>NUCLEOTIDE SEQUENCE [LARGE SCALE GENOMIC DNA]</scope>
    <source>
        <strain evidence="8 9">EZ94</strain>
    </source>
</reference>
<keyword evidence="5 6" id="KW-0472">Membrane</keyword>
<feature type="domain" description="EamA" evidence="7">
    <location>
        <begin position="148"/>
        <end position="292"/>
    </location>
</feature>
<evidence type="ECO:0000256" key="1">
    <source>
        <dbReference type="ARBA" id="ARBA00004141"/>
    </source>
</evidence>
<comment type="similarity">
    <text evidence="2">Belongs to the EamA transporter family.</text>
</comment>
<keyword evidence="9" id="KW-1185">Reference proteome</keyword>